<protein>
    <submittedName>
        <fullName evidence="8">HlyD family secretion protein</fullName>
    </submittedName>
</protein>
<dbReference type="InterPro" id="IPR006143">
    <property type="entry name" value="RND_pump_MFP"/>
</dbReference>
<evidence type="ECO:0000256" key="5">
    <source>
        <dbReference type="SAM" id="MobiDB-lite"/>
    </source>
</evidence>
<evidence type="ECO:0000256" key="1">
    <source>
        <dbReference type="ARBA" id="ARBA00004196"/>
    </source>
</evidence>
<feature type="compositionally biased region" description="Low complexity" evidence="5">
    <location>
        <begin position="474"/>
        <end position="491"/>
    </location>
</feature>
<dbReference type="Gene3D" id="2.40.420.20">
    <property type="match status" value="1"/>
</dbReference>
<comment type="similarity">
    <text evidence="2">Belongs to the membrane fusion protein (MFP) (TC 8.A.1) family.</text>
</comment>
<evidence type="ECO:0000256" key="4">
    <source>
        <dbReference type="SAM" id="Coils"/>
    </source>
</evidence>
<dbReference type="NCBIfam" id="TIGR01730">
    <property type="entry name" value="RND_mfp"/>
    <property type="match status" value="1"/>
</dbReference>
<evidence type="ECO:0000313" key="8">
    <source>
        <dbReference type="EMBL" id="MBM7591732.1"/>
    </source>
</evidence>
<dbReference type="SUPFAM" id="SSF111369">
    <property type="entry name" value="HlyD-like secretion proteins"/>
    <property type="match status" value="2"/>
</dbReference>
<dbReference type="Pfam" id="PF25954">
    <property type="entry name" value="Beta-barrel_RND_2"/>
    <property type="match status" value="1"/>
</dbReference>
<accession>A0A938Y529</accession>
<feature type="domain" description="CusB-like beta-barrel" evidence="7">
    <location>
        <begin position="325"/>
        <end position="399"/>
    </location>
</feature>
<evidence type="ECO:0000256" key="2">
    <source>
        <dbReference type="ARBA" id="ARBA00009477"/>
    </source>
</evidence>
<evidence type="ECO:0000313" key="9">
    <source>
        <dbReference type="Proteomes" id="UP000717624"/>
    </source>
</evidence>
<dbReference type="GO" id="GO:0022857">
    <property type="term" value="F:transmembrane transporter activity"/>
    <property type="evidence" value="ECO:0007669"/>
    <property type="project" value="InterPro"/>
</dbReference>
<dbReference type="InterPro" id="IPR050465">
    <property type="entry name" value="UPF0194_transport"/>
</dbReference>
<evidence type="ECO:0000256" key="3">
    <source>
        <dbReference type="ARBA" id="ARBA00023054"/>
    </source>
</evidence>
<comment type="subcellular location">
    <subcellularLocation>
        <location evidence="1">Cell envelope</location>
    </subcellularLocation>
</comment>
<dbReference type="Proteomes" id="UP000717624">
    <property type="component" value="Unassembled WGS sequence"/>
</dbReference>
<gene>
    <name evidence="8" type="ORF">JOD01_003383</name>
</gene>
<dbReference type="PANTHER" id="PTHR32347">
    <property type="entry name" value="EFFLUX SYSTEM COMPONENT YKNX-RELATED"/>
    <property type="match status" value="1"/>
</dbReference>
<dbReference type="PRINTS" id="PR01490">
    <property type="entry name" value="RTXTOXIND"/>
</dbReference>
<dbReference type="AlphaFoldDB" id="A0A938Y529"/>
<name>A0A938Y529_9BACL</name>
<dbReference type="GO" id="GO:0030313">
    <property type="term" value="C:cell envelope"/>
    <property type="evidence" value="ECO:0007669"/>
    <property type="project" value="UniProtKB-SubCell"/>
</dbReference>
<dbReference type="EMBL" id="JAFBEB010000014">
    <property type="protein sequence ID" value="MBM7591732.1"/>
    <property type="molecule type" value="Genomic_DNA"/>
</dbReference>
<feature type="coiled-coil region" evidence="4">
    <location>
        <begin position="263"/>
        <end position="290"/>
    </location>
</feature>
<dbReference type="GO" id="GO:0016020">
    <property type="term" value="C:membrane"/>
    <property type="evidence" value="ECO:0007669"/>
    <property type="project" value="InterPro"/>
</dbReference>
<feature type="region of interest" description="Disordered" evidence="5">
    <location>
        <begin position="474"/>
        <end position="514"/>
    </location>
</feature>
<keyword evidence="6" id="KW-0472">Membrane</keyword>
<feature type="coiled-coil region" evidence="4">
    <location>
        <begin position="130"/>
        <end position="225"/>
    </location>
</feature>
<dbReference type="RefSeq" id="WP_204519424.1">
    <property type="nucleotide sequence ID" value="NZ_BAABIN010000012.1"/>
</dbReference>
<dbReference type="PANTHER" id="PTHR32347:SF14">
    <property type="entry name" value="EFFLUX SYSTEM COMPONENT YKNX-RELATED"/>
    <property type="match status" value="1"/>
</dbReference>
<keyword evidence="6" id="KW-0812">Transmembrane</keyword>
<keyword evidence="3 4" id="KW-0175">Coiled coil</keyword>
<keyword evidence="6" id="KW-1133">Transmembrane helix</keyword>
<dbReference type="SUPFAM" id="SSF56954">
    <property type="entry name" value="Outer membrane efflux proteins (OEP)"/>
    <property type="match status" value="1"/>
</dbReference>
<comment type="caution">
    <text evidence="8">The sequence shown here is derived from an EMBL/GenBank/DDBJ whole genome shotgun (WGS) entry which is preliminary data.</text>
</comment>
<dbReference type="Gene3D" id="2.40.50.100">
    <property type="match status" value="1"/>
</dbReference>
<keyword evidence="9" id="KW-1185">Reference proteome</keyword>
<evidence type="ECO:0000259" key="7">
    <source>
        <dbReference type="Pfam" id="PF25954"/>
    </source>
</evidence>
<dbReference type="InterPro" id="IPR058792">
    <property type="entry name" value="Beta-barrel_RND_2"/>
</dbReference>
<evidence type="ECO:0000256" key="6">
    <source>
        <dbReference type="SAM" id="Phobius"/>
    </source>
</evidence>
<dbReference type="Gene3D" id="1.10.287.470">
    <property type="entry name" value="Helix hairpin bin"/>
    <property type="match status" value="2"/>
</dbReference>
<feature type="compositionally biased region" description="Gly residues" evidence="5">
    <location>
        <begin position="492"/>
        <end position="514"/>
    </location>
</feature>
<organism evidence="8 9">
    <name type="scientific">Brevibacillus fulvus</name>
    <dbReference type="NCBI Taxonomy" id="1125967"/>
    <lineage>
        <taxon>Bacteria</taxon>
        <taxon>Bacillati</taxon>
        <taxon>Bacillota</taxon>
        <taxon>Bacilli</taxon>
        <taxon>Bacillales</taxon>
        <taxon>Paenibacillaceae</taxon>
        <taxon>Brevibacillus</taxon>
    </lineage>
</organism>
<reference evidence="8" key="1">
    <citation type="submission" date="2021-01" db="EMBL/GenBank/DDBJ databases">
        <title>Genomic Encyclopedia of Type Strains, Phase IV (KMG-IV): sequencing the most valuable type-strain genomes for metagenomic binning, comparative biology and taxonomic classification.</title>
        <authorList>
            <person name="Goeker M."/>
        </authorList>
    </citation>
    <scope>NUCLEOTIDE SEQUENCE</scope>
    <source>
        <strain evidence="8">DSM 25523</strain>
    </source>
</reference>
<dbReference type="Gene3D" id="2.40.30.170">
    <property type="match status" value="1"/>
</dbReference>
<feature type="transmembrane region" description="Helical" evidence="6">
    <location>
        <begin position="21"/>
        <end position="39"/>
    </location>
</feature>
<sequence>MTEIGKTKGSKWFSLKHKKKWLAIGLGVVLVCAGSIYAYEKMSASPATRSLTRTVAVERGDVTETVTASGTVQASRRVELSFSDDETTVSAIYVKVGDTVKQGQLLAKLDETKAAANVRDAQATLLSAQAELAEAKKPKTTAEMNALQAQVNQAKAALETAQKSYDQQKADNDLAKAKATLASAQKNYNTQKALYDAGAVSKSELDDAKDSLDQAQIEYDNAVLSKSQTQGEAKTSVESAQADYETALQELTDAKAGPDEATVLSAQAKVTQAQAQLDEAQKTLEDLTVKAPIDGIVTAIEGDVGEIPSNPFIVLDNSNADTLEVSAQISESDIGKVKEGLAATLTTSSYSDKQFSGKVTLVYPEATTDSGVTTYEVLLAVDNKEGLLKTGMTMNVTITVGTHQNVLYVPPAALQAQNGKDGVYLATASADGSTNKSGLAVPFKFQEVSTGYYSSDKVEITSGLNEGDQVVIVSSASSSTSSSNSKNSQMPGMGGVPGMGGMAPTGGGSTGRRN</sequence>
<proteinExistence type="inferred from homology"/>